<evidence type="ECO:0000313" key="5">
    <source>
        <dbReference type="Proteomes" id="UP001479436"/>
    </source>
</evidence>
<protein>
    <recommendedName>
        <fullName evidence="3">SET domain-containing protein</fullName>
    </recommendedName>
</protein>
<dbReference type="Gene3D" id="2.170.270.10">
    <property type="entry name" value="SET domain"/>
    <property type="match status" value="1"/>
</dbReference>
<name>A0ABR2WNU3_9FUNG</name>
<feature type="compositionally biased region" description="Acidic residues" evidence="1">
    <location>
        <begin position="242"/>
        <end position="265"/>
    </location>
</feature>
<proteinExistence type="predicted"/>
<evidence type="ECO:0000313" key="4">
    <source>
        <dbReference type="EMBL" id="KAK9763167.1"/>
    </source>
</evidence>
<dbReference type="InterPro" id="IPR046341">
    <property type="entry name" value="SET_dom_sf"/>
</dbReference>
<comment type="caution">
    <text evidence="4">The sequence shown here is derived from an EMBL/GenBank/DDBJ whole genome shotgun (WGS) entry which is preliminary data.</text>
</comment>
<keyword evidence="2" id="KW-0732">Signal</keyword>
<reference evidence="4 5" key="1">
    <citation type="submission" date="2023-04" db="EMBL/GenBank/DDBJ databases">
        <title>Genome of Basidiobolus ranarum AG-B5.</title>
        <authorList>
            <person name="Stajich J.E."/>
            <person name="Carter-House D."/>
            <person name="Gryganskyi A."/>
        </authorList>
    </citation>
    <scope>NUCLEOTIDE SEQUENCE [LARGE SCALE GENOMIC DNA]</scope>
    <source>
        <strain evidence="4 5">AG-B5</strain>
    </source>
</reference>
<dbReference type="PROSITE" id="PS50280">
    <property type="entry name" value="SET"/>
    <property type="match status" value="1"/>
</dbReference>
<evidence type="ECO:0000259" key="3">
    <source>
        <dbReference type="PROSITE" id="PS50280"/>
    </source>
</evidence>
<feature type="domain" description="SET" evidence="3">
    <location>
        <begin position="119"/>
        <end position="237"/>
    </location>
</feature>
<dbReference type="InterPro" id="IPR001214">
    <property type="entry name" value="SET_dom"/>
</dbReference>
<feature type="signal peptide" evidence="2">
    <location>
        <begin position="1"/>
        <end position="21"/>
    </location>
</feature>
<dbReference type="SUPFAM" id="SSF82199">
    <property type="entry name" value="SET domain"/>
    <property type="match status" value="1"/>
</dbReference>
<gene>
    <name evidence="4" type="ORF">K7432_010413</name>
</gene>
<feature type="region of interest" description="Disordered" evidence="1">
    <location>
        <begin position="239"/>
        <end position="265"/>
    </location>
</feature>
<dbReference type="Proteomes" id="UP001479436">
    <property type="component" value="Unassembled WGS sequence"/>
</dbReference>
<keyword evidence="5" id="KW-1185">Reference proteome</keyword>
<sequence>MKGLSILLYWVFLWHCPQLQARSVSLDPQFTPKLEVPGTYVYQHFYAWDYLSQFNLTYLNCVVRDPDIEEWVVNSEPLKQVEEEFLKENENVWDLTHNIYTDLCENRDLYETKELDSLPKVYIRWVNSLVKWGLFAEEPIPPKTTIGLYTGFLTNKTTNFDYSWEYNVYTQVYDKDEESVLLAIDALEVGNHLRFVNHNEESINVSPFYAARDNIWWIFYIATKPIEINQQLLTDYGKSYWESEEDEEEGEGEEEEGEDIAEHED</sequence>
<dbReference type="SMART" id="SM00317">
    <property type="entry name" value="SET"/>
    <property type="match status" value="1"/>
</dbReference>
<evidence type="ECO:0000256" key="2">
    <source>
        <dbReference type="SAM" id="SignalP"/>
    </source>
</evidence>
<evidence type="ECO:0000256" key="1">
    <source>
        <dbReference type="SAM" id="MobiDB-lite"/>
    </source>
</evidence>
<organism evidence="4 5">
    <name type="scientific">Basidiobolus ranarum</name>
    <dbReference type="NCBI Taxonomy" id="34480"/>
    <lineage>
        <taxon>Eukaryota</taxon>
        <taxon>Fungi</taxon>
        <taxon>Fungi incertae sedis</taxon>
        <taxon>Zoopagomycota</taxon>
        <taxon>Entomophthoromycotina</taxon>
        <taxon>Basidiobolomycetes</taxon>
        <taxon>Basidiobolales</taxon>
        <taxon>Basidiobolaceae</taxon>
        <taxon>Basidiobolus</taxon>
    </lineage>
</organism>
<dbReference type="EMBL" id="JASJQH010000716">
    <property type="protein sequence ID" value="KAK9763167.1"/>
    <property type="molecule type" value="Genomic_DNA"/>
</dbReference>
<accession>A0ABR2WNU3</accession>
<feature type="chain" id="PRO_5047443643" description="SET domain-containing protein" evidence="2">
    <location>
        <begin position="22"/>
        <end position="265"/>
    </location>
</feature>
<dbReference type="Pfam" id="PF00856">
    <property type="entry name" value="SET"/>
    <property type="match status" value="1"/>
</dbReference>